<feature type="binding site" evidence="14">
    <location>
        <position position="410"/>
    </location>
    <ligand>
        <name>Zn(2+)</name>
        <dbReference type="ChEBI" id="CHEBI:29105"/>
    </ligand>
</feature>
<evidence type="ECO:0000256" key="9">
    <source>
        <dbReference type="ARBA" id="ARBA00022842"/>
    </source>
</evidence>
<feature type="binding site" evidence="14">
    <location>
        <position position="172"/>
    </location>
    <ligand>
        <name>NAD(+)</name>
        <dbReference type="ChEBI" id="CHEBI:57540"/>
    </ligand>
</feature>
<dbReference type="Pfam" id="PF03119">
    <property type="entry name" value="DNA_ligase_ZBD"/>
    <property type="match status" value="1"/>
</dbReference>
<keyword evidence="7 14" id="KW-0227">DNA damage</keyword>
<evidence type="ECO:0000256" key="7">
    <source>
        <dbReference type="ARBA" id="ARBA00022763"/>
    </source>
</evidence>
<dbReference type="InterPro" id="IPR013840">
    <property type="entry name" value="DNAligase_N"/>
</dbReference>
<dbReference type="InterPro" id="IPR004149">
    <property type="entry name" value="Znf_DNAligase_C4"/>
</dbReference>
<dbReference type="Gene3D" id="6.20.10.30">
    <property type="match status" value="1"/>
</dbReference>
<comment type="catalytic activity">
    <reaction evidence="12 14 15">
        <text>NAD(+) + (deoxyribonucleotide)n-3'-hydroxyl + 5'-phospho-(deoxyribonucleotide)m = (deoxyribonucleotide)n+m + AMP + beta-nicotinamide D-nucleotide.</text>
        <dbReference type="EC" id="6.5.1.2"/>
    </reaction>
</comment>
<dbReference type="STRING" id="762983.HMPREF9444_00965"/>
<keyword evidence="8 14" id="KW-0862">Zinc</keyword>
<keyword evidence="5 14" id="KW-0235">DNA replication</keyword>
<dbReference type="PROSITE" id="PS50172">
    <property type="entry name" value="BRCT"/>
    <property type="match status" value="1"/>
</dbReference>
<dbReference type="InterPro" id="IPR041663">
    <property type="entry name" value="DisA/LigA_HHH"/>
</dbReference>
<dbReference type="Proteomes" id="UP000018458">
    <property type="component" value="Unassembled WGS sequence"/>
</dbReference>
<comment type="similarity">
    <text evidence="13 14">Belongs to the NAD-dependent DNA ligase family. LigA subfamily.</text>
</comment>
<dbReference type="FunFam" id="1.10.150.20:FF:000006">
    <property type="entry name" value="DNA ligase"/>
    <property type="match status" value="1"/>
</dbReference>
<dbReference type="GO" id="GO:0003911">
    <property type="term" value="F:DNA ligase (NAD+) activity"/>
    <property type="evidence" value="ECO:0007669"/>
    <property type="project" value="UniProtKB-UniRule"/>
</dbReference>
<evidence type="ECO:0000256" key="13">
    <source>
        <dbReference type="ARBA" id="ARBA00060881"/>
    </source>
</evidence>
<dbReference type="eggNOG" id="COG0272">
    <property type="taxonomic scope" value="Bacteria"/>
</dbReference>
<dbReference type="Gene3D" id="1.10.287.610">
    <property type="entry name" value="Helix hairpin bin"/>
    <property type="match status" value="1"/>
</dbReference>
<evidence type="ECO:0000256" key="10">
    <source>
        <dbReference type="ARBA" id="ARBA00023027"/>
    </source>
</evidence>
<dbReference type="InterPro" id="IPR001357">
    <property type="entry name" value="BRCT_dom"/>
</dbReference>
<keyword evidence="9 14" id="KW-0460">Magnesium</keyword>
<dbReference type="SUPFAM" id="SSF56091">
    <property type="entry name" value="DNA ligase/mRNA capping enzyme, catalytic domain"/>
    <property type="match status" value="1"/>
</dbReference>
<feature type="binding site" evidence="14">
    <location>
        <position position="135"/>
    </location>
    <ligand>
        <name>NAD(+)</name>
        <dbReference type="ChEBI" id="CHEBI:57540"/>
    </ligand>
</feature>
<dbReference type="Pfam" id="PF01653">
    <property type="entry name" value="DNA_ligase_aden"/>
    <property type="match status" value="1"/>
</dbReference>
<feature type="binding site" evidence="14">
    <location>
        <position position="112"/>
    </location>
    <ligand>
        <name>NAD(+)</name>
        <dbReference type="ChEBI" id="CHEBI:57540"/>
    </ligand>
</feature>
<evidence type="ECO:0000256" key="14">
    <source>
        <dbReference type="HAMAP-Rule" id="MF_01588"/>
    </source>
</evidence>
<feature type="binding site" evidence="14">
    <location>
        <begin position="32"/>
        <end position="36"/>
    </location>
    <ligand>
        <name>NAD(+)</name>
        <dbReference type="ChEBI" id="CHEBI:57540"/>
    </ligand>
</feature>
<accession>E8LJT1</accession>
<keyword evidence="6 14" id="KW-0479">Metal-binding</keyword>
<dbReference type="PROSITE" id="PS01056">
    <property type="entry name" value="DNA_LIGASE_N2"/>
    <property type="match status" value="1"/>
</dbReference>
<dbReference type="InterPro" id="IPR010994">
    <property type="entry name" value="RuvA_2-like"/>
</dbReference>
<feature type="binding site" evidence="14">
    <location>
        <position position="312"/>
    </location>
    <ligand>
        <name>NAD(+)</name>
        <dbReference type="ChEBI" id="CHEBI:57540"/>
    </ligand>
</feature>
<dbReference type="HAMAP" id="MF_01588">
    <property type="entry name" value="DNA_ligase_A"/>
    <property type="match status" value="1"/>
</dbReference>
<evidence type="ECO:0000256" key="12">
    <source>
        <dbReference type="ARBA" id="ARBA00034005"/>
    </source>
</evidence>
<feature type="binding site" evidence="14">
    <location>
        <position position="407"/>
    </location>
    <ligand>
        <name>Zn(2+)</name>
        <dbReference type="ChEBI" id="CHEBI:29105"/>
    </ligand>
</feature>
<dbReference type="SUPFAM" id="SSF47781">
    <property type="entry name" value="RuvA domain 2-like"/>
    <property type="match status" value="1"/>
</dbReference>
<dbReference type="EMBL" id="AEVO01000045">
    <property type="protein sequence ID" value="EFY07255.1"/>
    <property type="molecule type" value="Genomic_DNA"/>
</dbReference>
<evidence type="ECO:0000256" key="8">
    <source>
        <dbReference type="ARBA" id="ARBA00022833"/>
    </source>
</evidence>
<dbReference type="Gene3D" id="3.30.470.30">
    <property type="entry name" value="DNA ligase/mRNA capping enzyme"/>
    <property type="match status" value="1"/>
</dbReference>
<evidence type="ECO:0000256" key="5">
    <source>
        <dbReference type="ARBA" id="ARBA00022705"/>
    </source>
</evidence>
<evidence type="ECO:0000313" key="17">
    <source>
        <dbReference type="EMBL" id="EFY07255.1"/>
    </source>
</evidence>
<gene>
    <name evidence="14 17" type="primary">ligA</name>
    <name evidence="17" type="ORF">HMPREF9444_00965</name>
</gene>
<proteinExistence type="inferred from homology"/>
<dbReference type="SUPFAM" id="SSF50249">
    <property type="entry name" value="Nucleic acid-binding proteins"/>
    <property type="match status" value="1"/>
</dbReference>
<reference evidence="17 18" key="1">
    <citation type="submission" date="2011-01" db="EMBL/GenBank/DDBJ databases">
        <authorList>
            <person name="Weinstock G."/>
            <person name="Sodergren E."/>
            <person name="Clifton S."/>
            <person name="Fulton L."/>
            <person name="Fulton B."/>
            <person name="Courtney L."/>
            <person name="Fronick C."/>
            <person name="Harrison M."/>
            <person name="Strong C."/>
            <person name="Farmer C."/>
            <person name="Delahaunty K."/>
            <person name="Markovic C."/>
            <person name="Hall O."/>
            <person name="Minx P."/>
            <person name="Tomlinson C."/>
            <person name="Mitreva M."/>
            <person name="Hou S."/>
            <person name="Chen J."/>
            <person name="Wollam A."/>
            <person name="Pepin K.H."/>
            <person name="Johnson M."/>
            <person name="Bhonagiri V."/>
            <person name="Zhang X."/>
            <person name="Suruliraj S."/>
            <person name="Warren W."/>
            <person name="Chinwalla A."/>
            <person name="Mardis E.R."/>
            <person name="Wilson R.K."/>
        </authorList>
    </citation>
    <scope>NUCLEOTIDE SEQUENCE [LARGE SCALE GENOMIC DNA]</scope>
    <source>
        <strain evidence="18">DSM 22608 / JCM 16073 / KCTC 15190 / YIT 12066</strain>
    </source>
</reference>
<dbReference type="SUPFAM" id="SSF52113">
    <property type="entry name" value="BRCT domain"/>
    <property type="match status" value="1"/>
</dbReference>
<evidence type="ECO:0000256" key="4">
    <source>
        <dbReference type="ARBA" id="ARBA00022598"/>
    </source>
</evidence>
<protein>
    <recommendedName>
        <fullName evidence="3 14">DNA ligase</fullName>
        <ecNumber evidence="2 14">6.5.1.2</ecNumber>
    </recommendedName>
    <alternativeName>
        <fullName evidence="14">Polydeoxyribonucleotide synthase [NAD(+)]</fullName>
    </alternativeName>
</protein>
<dbReference type="GO" id="GO:0005829">
    <property type="term" value="C:cytosol"/>
    <property type="evidence" value="ECO:0007669"/>
    <property type="project" value="TreeGrafter"/>
</dbReference>
<dbReference type="FunFam" id="3.30.470.30:FF:000001">
    <property type="entry name" value="DNA ligase"/>
    <property type="match status" value="1"/>
</dbReference>
<keyword evidence="18" id="KW-1185">Reference proteome</keyword>
<dbReference type="SMART" id="SM00278">
    <property type="entry name" value="HhH1"/>
    <property type="match status" value="3"/>
</dbReference>
<comment type="caution">
    <text evidence="14">Lacks conserved residue(s) required for the propagation of feature annotation.</text>
</comment>
<dbReference type="Gene3D" id="1.10.150.20">
    <property type="entry name" value="5' to 3' exonuclease, C-terminal subdomain"/>
    <property type="match status" value="2"/>
</dbReference>
<dbReference type="PROSITE" id="PS01055">
    <property type="entry name" value="DNA_LIGASE_N1"/>
    <property type="match status" value="1"/>
</dbReference>
<dbReference type="PANTHER" id="PTHR23389">
    <property type="entry name" value="CHROMOSOME TRANSMISSION FIDELITY FACTOR 18"/>
    <property type="match status" value="1"/>
</dbReference>
<dbReference type="Gene3D" id="3.40.50.10190">
    <property type="entry name" value="BRCT domain"/>
    <property type="match status" value="1"/>
</dbReference>
<dbReference type="Pfam" id="PF03120">
    <property type="entry name" value="OB_DNA_ligase"/>
    <property type="match status" value="1"/>
</dbReference>
<dbReference type="InterPro" id="IPR003583">
    <property type="entry name" value="Hlx-hairpin-Hlx_DNA-bd_motif"/>
</dbReference>
<keyword evidence="11 14" id="KW-0234">DNA repair</keyword>
<dbReference type="CDD" id="cd00114">
    <property type="entry name" value="LIGANc"/>
    <property type="match status" value="1"/>
</dbReference>
<dbReference type="HOGENOM" id="CLU_007764_2_1_6"/>
<feature type="binding site" evidence="14">
    <location>
        <position position="431"/>
    </location>
    <ligand>
        <name>Zn(2+)</name>
        <dbReference type="ChEBI" id="CHEBI:29105"/>
    </ligand>
</feature>
<evidence type="ECO:0000256" key="6">
    <source>
        <dbReference type="ARBA" id="ARBA00022723"/>
    </source>
</evidence>
<evidence type="ECO:0000313" key="18">
    <source>
        <dbReference type="Proteomes" id="UP000018458"/>
    </source>
</evidence>
<feature type="active site" description="N6-AMP-lysine intermediate" evidence="14">
    <location>
        <position position="114"/>
    </location>
</feature>
<feature type="binding site" evidence="14">
    <location>
        <begin position="81"/>
        <end position="82"/>
    </location>
    <ligand>
        <name>NAD(+)</name>
        <dbReference type="ChEBI" id="CHEBI:57540"/>
    </ligand>
</feature>
<organism evidence="17 18">
    <name type="scientific">Succinatimonas hippei (strain DSM 22608 / JCM 16073 / KCTC 15190 / YIT 12066)</name>
    <dbReference type="NCBI Taxonomy" id="762983"/>
    <lineage>
        <taxon>Bacteria</taxon>
        <taxon>Pseudomonadati</taxon>
        <taxon>Pseudomonadota</taxon>
        <taxon>Gammaproteobacteria</taxon>
        <taxon>Aeromonadales</taxon>
        <taxon>Succinivibrionaceae</taxon>
        <taxon>Succinatimonas</taxon>
    </lineage>
</organism>
<sequence>MSEKNYSYKDLVALLNRYAKAYYVDDDPIVTDSEYDRLYRQLEIMEQADPTIISPDSPTRRVGGQALSAFASVTHRVPLLSLGDIFSVSELNDFNERICDFTHEEKVEYCAEPKLDGLAVSLIYENGLLVKAATRGDGRVGEDITENAKTIKAIPLRLSGENVPSYLDVRGEVFMPRDGFEKWNERARQNGGKVFANPRNAAAGSLRQLDSKITAKRPLTFNAYYIGECSNELPDTQYDRLMSVKGWGIPVNPLIKKVYGIKGLSDFYNDILQKRPGLNYDIDGVVLKVNSIPVQEDMGFTARTPRWAIAYKFPPEEEITRLLDVEFQVGRTGAVTPVARLDPVYVGGATVSNATLHNEDEIRRLNLMIGDYVIVRRAGDVIPQVAGVVLERREKDKVKPIVFPTECPECGSLIERVKGEAVARCSGGLVCPAQLRESVLHFVSRNAMDIEGFGDRIVEQLVLSGKVKSIADLYSLGENDLASLVLDDGSPERKPRLLGMITAKKLKAAIEKSRTIALNRFIYALGIREVGESTALTLATHFETLNDIMRASVEDLMKLPDIGVVVANHIYDFFKEPHNLDIIERLVPSADIPLFSAGLTLLPCAQASVQTAQSMPLMGQTYVLTGTLSIMDRNKAKNLLQSLGAKVSGSVSKKTYAVIAGADPGSKLVKAQELGVKVMTEDDFIALLKEHGLSEA</sequence>
<dbReference type="RefSeq" id="WP_009143169.1">
    <property type="nucleotide sequence ID" value="NZ_GL830982.1"/>
</dbReference>
<dbReference type="NCBIfam" id="NF005932">
    <property type="entry name" value="PRK07956.1"/>
    <property type="match status" value="1"/>
</dbReference>
<dbReference type="Pfam" id="PF12826">
    <property type="entry name" value="HHH_2"/>
    <property type="match status" value="1"/>
</dbReference>
<dbReference type="Pfam" id="PF00533">
    <property type="entry name" value="BRCT"/>
    <property type="match status" value="1"/>
</dbReference>
<dbReference type="GO" id="GO:0006260">
    <property type="term" value="P:DNA replication"/>
    <property type="evidence" value="ECO:0007669"/>
    <property type="project" value="UniProtKB-KW"/>
</dbReference>
<dbReference type="InterPro" id="IPR036420">
    <property type="entry name" value="BRCT_dom_sf"/>
</dbReference>
<dbReference type="PANTHER" id="PTHR23389:SF9">
    <property type="entry name" value="DNA LIGASE"/>
    <property type="match status" value="1"/>
</dbReference>
<dbReference type="CDD" id="cd17748">
    <property type="entry name" value="BRCT_DNA_ligase_like"/>
    <property type="match status" value="1"/>
</dbReference>
<dbReference type="AlphaFoldDB" id="E8LJT1"/>
<name>E8LJT1_SUCHY</name>
<dbReference type="FunFam" id="2.40.50.140:FF:000012">
    <property type="entry name" value="DNA ligase"/>
    <property type="match status" value="1"/>
</dbReference>
<feature type="binding site" evidence="14">
    <location>
        <position position="288"/>
    </location>
    <ligand>
        <name>NAD(+)</name>
        <dbReference type="ChEBI" id="CHEBI:57540"/>
    </ligand>
</feature>
<dbReference type="EC" id="6.5.1.2" evidence="2 14"/>
<evidence type="ECO:0000256" key="15">
    <source>
        <dbReference type="RuleBase" id="RU000618"/>
    </source>
</evidence>
<evidence type="ECO:0000256" key="11">
    <source>
        <dbReference type="ARBA" id="ARBA00023204"/>
    </source>
</evidence>
<dbReference type="InterPro" id="IPR033136">
    <property type="entry name" value="DNA_ligase_CS"/>
</dbReference>
<dbReference type="NCBIfam" id="TIGR00575">
    <property type="entry name" value="dnlj"/>
    <property type="match status" value="1"/>
</dbReference>
<dbReference type="GO" id="GO:0006281">
    <property type="term" value="P:DNA repair"/>
    <property type="evidence" value="ECO:0007669"/>
    <property type="project" value="UniProtKB-KW"/>
</dbReference>
<comment type="caution">
    <text evidence="17">The sequence shown here is derived from an EMBL/GenBank/DDBJ whole genome shotgun (WGS) entry which is preliminary data.</text>
</comment>
<dbReference type="InterPro" id="IPR012340">
    <property type="entry name" value="NA-bd_OB-fold"/>
</dbReference>
<dbReference type="GO" id="GO:0003677">
    <property type="term" value="F:DNA binding"/>
    <property type="evidence" value="ECO:0007669"/>
    <property type="project" value="InterPro"/>
</dbReference>
<evidence type="ECO:0000256" key="2">
    <source>
        <dbReference type="ARBA" id="ARBA00012722"/>
    </source>
</evidence>
<dbReference type="PIRSF" id="PIRSF001604">
    <property type="entry name" value="LigA"/>
    <property type="match status" value="1"/>
</dbReference>
<keyword evidence="10 14" id="KW-0520">NAD</keyword>
<dbReference type="InterPro" id="IPR018239">
    <property type="entry name" value="DNA_ligase_AS"/>
</dbReference>
<dbReference type="SMART" id="SM00532">
    <property type="entry name" value="LIGANc"/>
    <property type="match status" value="1"/>
</dbReference>
<dbReference type="InterPro" id="IPR001679">
    <property type="entry name" value="DNA_ligase"/>
</dbReference>
<evidence type="ECO:0000259" key="16">
    <source>
        <dbReference type="PROSITE" id="PS50172"/>
    </source>
</evidence>
<keyword evidence="14" id="KW-0464">Manganese</keyword>
<dbReference type="OrthoDB" id="9759736at2"/>
<dbReference type="GO" id="GO:0046872">
    <property type="term" value="F:metal ion binding"/>
    <property type="evidence" value="ECO:0007669"/>
    <property type="project" value="UniProtKB-KW"/>
</dbReference>
<feature type="domain" description="BRCT" evidence="16">
    <location>
        <begin position="612"/>
        <end position="696"/>
    </location>
</feature>
<dbReference type="SMART" id="SM00292">
    <property type="entry name" value="BRCT"/>
    <property type="match status" value="1"/>
</dbReference>
<comment type="function">
    <text evidence="1 14">DNA ligase that catalyzes the formation of phosphodiester linkages between 5'-phosphoryl and 3'-hydroxyl groups in double-stranded DNA using NAD as a coenzyme and as the energy source for the reaction. It is essential for DNA replication and repair of damaged DNA.</text>
</comment>
<dbReference type="InterPro" id="IPR004150">
    <property type="entry name" value="NAD_DNA_ligase_OB"/>
</dbReference>
<evidence type="ECO:0000256" key="3">
    <source>
        <dbReference type="ARBA" id="ARBA00013308"/>
    </source>
</evidence>
<dbReference type="InterPro" id="IPR013839">
    <property type="entry name" value="DNAligase_adenylation"/>
</dbReference>
<evidence type="ECO:0000256" key="1">
    <source>
        <dbReference type="ARBA" id="ARBA00004067"/>
    </source>
</evidence>
<dbReference type="Gene3D" id="2.40.50.140">
    <property type="entry name" value="Nucleic acid-binding proteins"/>
    <property type="match status" value="1"/>
</dbReference>
<comment type="cofactor">
    <cofactor evidence="14">
        <name>Mg(2+)</name>
        <dbReference type="ChEBI" id="CHEBI:18420"/>
    </cofactor>
    <cofactor evidence="14">
        <name>Mn(2+)</name>
        <dbReference type="ChEBI" id="CHEBI:29035"/>
    </cofactor>
</comment>
<keyword evidence="4 14" id="KW-0436">Ligase</keyword>